<evidence type="ECO:0000313" key="8">
    <source>
        <dbReference type="Proteomes" id="UP000183794"/>
    </source>
</evidence>
<evidence type="ECO:0000256" key="1">
    <source>
        <dbReference type="ARBA" id="ARBA00001946"/>
    </source>
</evidence>
<keyword evidence="2" id="KW-0812">Transmembrane</keyword>
<dbReference type="RefSeq" id="WP_045111485.1">
    <property type="nucleotide sequence ID" value="NZ_CAWQZC010000113.1"/>
</dbReference>
<dbReference type="KEGG" id="mvs:MVIS_3475"/>
<reference evidence="5 7" key="2">
    <citation type="submission" date="2016-11" db="EMBL/GenBank/DDBJ databases">
        <authorList>
            <person name="Klemetsen T."/>
        </authorList>
    </citation>
    <scope>NUCLEOTIDE SEQUENCE [LARGE SCALE GENOMIC DNA]</scope>
    <source>
        <strain evidence="5">MT 2528</strain>
    </source>
</reference>
<dbReference type="PANTHER" id="PTHR46663">
    <property type="entry name" value="DIGUANYLATE CYCLASE DGCT-RELATED"/>
    <property type="match status" value="1"/>
</dbReference>
<dbReference type="EMBL" id="FPLJ01000040">
    <property type="protein sequence ID" value="SGY88863.1"/>
    <property type="molecule type" value="Genomic_DNA"/>
</dbReference>
<keyword evidence="2" id="KW-0472">Membrane</keyword>
<accession>A0A090IGM1</accession>
<dbReference type="InterPro" id="IPR052163">
    <property type="entry name" value="DGC-Regulatory_Protein"/>
</dbReference>
<dbReference type="PANTHER" id="PTHR46663:SF2">
    <property type="entry name" value="GGDEF DOMAIN-CONTAINING PROTEIN"/>
    <property type="match status" value="1"/>
</dbReference>
<evidence type="ECO:0000256" key="2">
    <source>
        <dbReference type="SAM" id="Phobius"/>
    </source>
</evidence>
<gene>
    <name evidence="5" type="ORF">MT2528_1595</name>
    <name evidence="6" type="ORF">NVI5450_1820</name>
</gene>
<dbReference type="GeneID" id="61295505"/>
<evidence type="ECO:0000313" key="5">
    <source>
        <dbReference type="EMBL" id="SGY88863.1"/>
    </source>
</evidence>
<dbReference type="STRING" id="80854.MVIS_3475"/>
<dbReference type="PATRIC" id="fig|80854.5.peg.3675"/>
<protein>
    <submittedName>
        <fullName evidence="6">Uncharacterized protein</fullName>
    </submittedName>
</protein>
<proteinExistence type="predicted"/>
<dbReference type="SMART" id="SM00267">
    <property type="entry name" value="GGDEF"/>
    <property type="match status" value="1"/>
</dbReference>
<dbReference type="PROSITE" id="PS50887">
    <property type="entry name" value="GGDEF"/>
    <property type="match status" value="1"/>
</dbReference>
<evidence type="ECO:0000259" key="4">
    <source>
        <dbReference type="PROSITE" id="PS50887"/>
    </source>
</evidence>
<evidence type="ECO:0000313" key="6">
    <source>
        <dbReference type="EMBL" id="SGY96347.1"/>
    </source>
</evidence>
<dbReference type="GO" id="GO:0003824">
    <property type="term" value="F:catalytic activity"/>
    <property type="evidence" value="ECO:0007669"/>
    <property type="project" value="UniProtKB-ARBA"/>
</dbReference>
<dbReference type="FunFam" id="3.30.70.270:FF:000001">
    <property type="entry name" value="Diguanylate cyclase domain protein"/>
    <property type="match status" value="1"/>
</dbReference>
<keyword evidence="7" id="KW-1185">Reference proteome</keyword>
<dbReference type="InterPro" id="IPR029787">
    <property type="entry name" value="Nucleotide_cyclase"/>
</dbReference>
<dbReference type="AlphaFoldDB" id="A0A090IGM1"/>
<dbReference type="Gene3D" id="3.30.70.270">
    <property type="match status" value="1"/>
</dbReference>
<name>A0A090IGM1_9GAMM</name>
<dbReference type="CDD" id="cd01949">
    <property type="entry name" value="GGDEF"/>
    <property type="match status" value="1"/>
</dbReference>
<dbReference type="EMBL" id="FPLD01000052">
    <property type="protein sequence ID" value="SGY96347.1"/>
    <property type="molecule type" value="Genomic_DNA"/>
</dbReference>
<feature type="transmembrane region" description="Helical" evidence="2">
    <location>
        <begin position="180"/>
        <end position="202"/>
    </location>
</feature>
<feature type="transmembrane region" description="Helical" evidence="2">
    <location>
        <begin position="6"/>
        <end position="26"/>
    </location>
</feature>
<dbReference type="GO" id="GO:0016020">
    <property type="term" value="C:membrane"/>
    <property type="evidence" value="ECO:0007669"/>
    <property type="project" value="InterPro"/>
</dbReference>
<organism evidence="6 8">
    <name type="scientific">Moritella viscosa</name>
    <dbReference type="NCBI Taxonomy" id="80854"/>
    <lineage>
        <taxon>Bacteria</taxon>
        <taxon>Pseudomonadati</taxon>
        <taxon>Pseudomonadota</taxon>
        <taxon>Gammaproteobacteria</taxon>
        <taxon>Alteromonadales</taxon>
        <taxon>Moritellaceae</taxon>
        <taxon>Moritella</taxon>
    </lineage>
</organism>
<dbReference type="Pfam" id="PF05227">
    <property type="entry name" value="CHASE3"/>
    <property type="match status" value="1"/>
</dbReference>
<reference evidence="6 8" key="1">
    <citation type="submission" date="2016-11" db="EMBL/GenBank/DDBJ databases">
        <authorList>
            <person name="Jaros S."/>
            <person name="Januszkiewicz K."/>
            <person name="Wedrychowicz H."/>
        </authorList>
    </citation>
    <scope>NUCLEOTIDE SEQUENCE [LARGE SCALE GENOMIC DNA]</scope>
    <source>
        <strain evidence="6">NVI 5450</strain>
    </source>
</reference>
<dbReference type="InterPro" id="IPR007891">
    <property type="entry name" value="CHASE3"/>
</dbReference>
<dbReference type="GO" id="GO:0007165">
    <property type="term" value="P:signal transduction"/>
    <property type="evidence" value="ECO:0007669"/>
    <property type="project" value="InterPro"/>
</dbReference>
<feature type="domain" description="GGDEF" evidence="4">
    <location>
        <begin position="292"/>
        <end position="425"/>
    </location>
</feature>
<evidence type="ECO:0000259" key="3">
    <source>
        <dbReference type="PROSITE" id="PS50885"/>
    </source>
</evidence>
<sequence length="435" mass="49280">MSIRLKLSILIFTLFLVAIFNTIFTFQLETYSKKKLGWVSHTHEVLHRTQEFLSAITDSETGQRGYLLTSDTSYLEPYHRGIVAAKDYLTKLNILTSDNPSQQAILVSVKQDMLLKFDELMLTIELVQSGNADKALSIVKQNSGKKYMDNIRTNLSTFINAELVLLEQRKGDFRESRTQLMTLIAVEIIFFIGLAIITFTFLQRNFFHPLKLLLKSAKKVESSEKLEVIDVVEKDEMGHLLATFFVMSENVLQREQALDYKAHHDELTGLKNRITLSKEVEASINALESTNDKIAVLFLDLNLFKQVNDTFGHDIGDLILQETANRLNNAVRSSDTVFRIGGDEFLIILRDIKDNRDVDCVAEKILSAFAKPAIIEGKPMDITISIGAALSPDDSKSSNEVIKFADIAMYVAKRDQETSYKVFNPSMLKRAYDGR</sequence>
<dbReference type="CDD" id="cd19410">
    <property type="entry name" value="HK9-like_sensor"/>
    <property type="match status" value="1"/>
</dbReference>
<dbReference type="Proteomes" id="UP000182660">
    <property type="component" value="Unassembled WGS sequence"/>
</dbReference>
<comment type="cofactor">
    <cofactor evidence="1">
        <name>Mg(2+)</name>
        <dbReference type="ChEBI" id="CHEBI:18420"/>
    </cofactor>
</comment>
<feature type="domain" description="HAMP" evidence="3">
    <location>
        <begin position="204"/>
        <end position="256"/>
    </location>
</feature>
<dbReference type="Proteomes" id="UP000183794">
    <property type="component" value="Unassembled WGS sequence"/>
</dbReference>
<dbReference type="Gene3D" id="6.10.340.10">
    <property type="match status" value="1"/>
</dbReference>
<dbReference type="InterPro" id="IPR043128">
    <property type="entry name" value="Rev_trsase/Diguanyl_cyclase"/>
</dbReference>
<dbReference type="Pfam" id="PF00990">
    <property type="entry name" value="GGDEF"/>
    <property type="match status" value="1"/>
</dbReference>
<dbReference type="InterPro" id="IPR000160">
    <property type="entry name" value="GGDEF_dom"/>
</dbReference>
<dbReference type="SUPFAM" id="SSF55073">
    <property type="entry name" value="Nucleotide cyclase"/>
    <property type="match status" value="1"/>
</dbReference>
<keyword evidence="2" id="KW-1133">Transmembrane helix</keyword>
<dbReference type="OrthoDB" id="766410at2"/>
<dbReference type="InterPro" id="IPR003660">
    <property type="entry name" value="HAMP_dom"/>
</dbReference>
<dbReference type="PROSITE" id="PS50885">
    <property type="entry name" value="HAMP"/>
    <property type="match status" value="1"/>
</dbReference>
<dbReference type="NCBIfam" id="TIGR00254">
    <property type="entry name" value="GGDEF"/>
    <property type="match status" value="1"/>
</dbReference>
<dbReference type="HOGENOM" id="CLU_048414_1_0_6"/>
<evidence type="ECO:0000313" key="7">
    <source>
        <dbReference type="Proteomes" id="UP000182660"/>
    </source>
</evidence>